<protein>
    <recommendedName>
        <fullName evidence="12">Zinc finger protein 593 homolog</fullName>
    </recommendedName>
</protein>
<evidence type="ECO:0000256" key="10">
    <source>
        <dbReference type="ARBA" id="ARBA00057732"/>
    </source>
</evidence>
<dbReference type="InterPro" id="IPR013087">
    <property type="entry name" value="Znf_C2H2_type"/>
</dbReference>
<evidence type="ECO:0000256" key="2">
    <source>
        <dbReference type="ARBA" id="ARBA00004496"/>
    </source>
</evidence>
<comment type="function">
    <text evidence="10">Involved in pre-60S ribosomal particles maturation by promoting the nuclear export of the 60S ribosome.</text>
</comment>
<sequence length="142" mass="16407">MPGPNKRKRFHRGDTHLQRKWRTRNRTKDLDEIDSDLQPKKAKELLNQEIDPDQTGCAQHYCIHCGRYFIDDQALAEHCRTKFHKRRLKELETEPYTIEESERAAGVGSYVAPKKRKLDSVADLKDGTVLMDSSDTKPVAVS</sequence>
<keyword evidence="7" id="KW-0862">Zinc</keyword>
<evidence type="ECO:0000256" key="6">
    <source>
        <dbReference type="ARBA" id="ARBA00022771"/>
    </source>
</evidence>
<feature type="domain" description="C2H2-type" evidence="15">
    <location>
        <begin position="60"/>
        <end position="89"/>
    </location>
</feature>
<dbReference type="SMART" id="SM00451">
    <property type="entry name" value="ZnF_U1"/>
    <property type="match status" value="1"/>
</dbReference>
<evidence type="ECO:0000313" key="17">
    <source>
        <dbReference type="Proteomes" id="UP001152759"/>
    </source>
</evidence>
<evidence type="ECO:0000256" key="3">
    <source>
        <dbReference type="ARBA" id="ARBA00022490"/>
    </source>
</evidence>
<comment type="similarity">
    <text evidence="9">Belongs to the ZNF593/BUD20 C2H2-type zinc-finger protein family.</text>
</comment>
<dbReference type="PANTHER" id="PTHR46095:SF1">
    <property type="entry name" value="ZINC FINGER PROTEIN 593"/>
    <property type="match status" value="1"/>
</dbReference>
<dbReference type="GO" id="GO:0008270">
    <property type="term" value="F:zinc ion binding"/>
    <property type="evidence" value="ECO:0007669"/>
    <property type="project" value="UniProtKB-KW"/>
</dbReference>
<evidence type="ECO:0000256" key="7">
    <source>
        <dbReference type="ARBA" id="ARBA00022833"/>
    </source>
</evidence>
<dbReference type="Proteomes" id="UP001152759">
    <property type="component" value="Chromosome 8"/>
</dbReference>
<dbReference type="SUPFAM" id="SSF57667">
    <property type="entry name" value="beta-beta-alpha zinc fingers"/>
    <property type="match status" value="1"/>
</dbReference>
<dbReference type="GO" id="GO:0043021">
    <property type="term" value="F:ribonucleoprotein complex binding"/>
    <property type="evidence" value="ECO:0007669"/>
    <property type="project" value="UniProtKB-ARBA"/>
</dbReference>
<keyword evidence="5" id="KW-0479">Metal-binding</keyword>
<dbReference type="GO" id="GO:0005634">
    <property type="term" value="C:nucleus"/>
    <property type="evidence" value="ECO:0007669"/>
    <property type="project" value="UniProtKB-SubCell"/>
</dbReference>
<evidence type="ECO:0000256" key="5">
    <source>
        <dbReference type="ARBA" id="ARBA00022723"/>
    </source>
</evidence>
<dbReference type="GO" id="GO:0005737">
    <property type="term" value="C:cytoplasm"/>
    <property type="evidence" value="ECO:0007669"/>
    <property type="project" value="UniProtKB-SubCell"/>
</dbReference>
<dbReference type="GO" id="GO:0003676">
    <property type="term" value="F:nucleic acid binding"/>
    <property type="evidence" value="ECO:0007669"/>
    <property type="project" value="InterPro"/>
</dbReference>
<evidence type="ECO:0000256" key="4">
    <source>
        <dbReference type="ARBA" id="ARBA00022517"/>
    </source>
</evidence>
<evidence type="ECO:0000256" key="1">
    <source>
        <dbReference type="ARBA" id="ARBA00004123"/>
    </source>
</evidence>
<keyword evidence="17" id="KW-1185">Reference proteome</keyword>
<evidence type="ECO:0000259" key="15">
    <source>
        <dbReference type="PROSITE" id="PS50157"/>
    </source>
</evidence>
<dbReference type="GO" id="GO:0042254">
    <property type="term" value="P:ribosome biogenesis"/>
    <property type="evidence" value="ECO:0007669"/>
    <property type="project" value="UniProtKB-KW"/>
</dbReference>
<evidence type="ECO:0000256" key="12">
    <source>
        <dbReference type="ARBA" id="ARBA00068297"/>
    </source>
</evidence>
<dbReference type="Gene3D" id="3.30.160.60">
    <property type="entry name" value="Classic Zinc Finger"/>
    <property type="match status" value="1"/>
</dbReference>
<comment type="subcellular location">
    <subcellularLocation>
        <location evidence="2">Cytoplasm</location>
    </subcellularLocation>
    <subcellularLocation>
        <location evidence="1">Nucleus</location>
    </subcellularLocation>
</comment>
<organism evidence="16 17">
    <name type="scientific">Bemisia tabaci</name>
    <name type="common">Sweetpotato whitefly</name>
    <name type="synonym">Aleurodes tabaci</name>
    <dbReference type="NCBI Taxonomy" id="7038"/>
    <lineage>
        <taxon>Eukaryota</taxon>
        <taxon>Metazoa</taxon>
        <taxon>Ecdysozoa</taxon>
        <taxon>Arthropoda</taxon>
        <taxon>Hexapoda</taxon>
        <taxon>Insecta</taxon>
        <taxon>Pterygota</taxon>
        <taxon>Neoptera</taxon>
        <taxon>Paraneoptera</taxon>
        <taxon>Hemiptera</taxon>
        <taxon>Sternorrhyncha</taxon>
        <taxon>Aleyrodoidea</taxon>
        <taxon>Aleyrodidae</taxon>
        <taxon>Aleyrodinae</taxon>
        <taxon>Bemisia</taxon>
    </lineage>
</organism>
<keyword evidence="3" id="KW-0963">Cytoplasm</keyword>
<keyword evidence="8" id="KW-0539">Nucleus</keyword>
<reference evidence="16" key="1">
    <citation type="submission" date="2021-12" db="EMBL/GenBank/DDBJ databases">
        <authorList>
            <person name="King R."/>
        </authorList>
    </citation>
    <scope>NUCLEOTIDE SEQUENCE</scope>
</reference>
<evidence type="ECO:0000256" key="11">
    <source>
        <dbReference type="ARBA" id="ARBA00065398"/>
    </source>
</evidence>
<name>A0A9P0ALV8_BEMTA</name>
<evidence type="ECO:0000256" key="14">
    <source>
        <dbReference type="SAM" id="MobiDB-lite"/>
    </source>
</evidence>
<keyword evidence="6 13" id="KW-0863">Zinc-finger</keyword>
<dbReference type="Pfam" id="PF12171">
    <property type="entry name" value="zf-C2H2_jaz"/>
    <property type="match status" value="1"/>
</dbReference>
<dbReference type="InterPro" id="IPR022755">
    <property type="entry name" value="Znf_C2H2_jaz"/>
</dbReference>
<keyword evidence="4" id="KW-0690">Ribosome biogenesis</keyword>
<evidence type="ECO:0000256" key="9">
    <source>
        <dbReference type="ARBA" id="ARBA00038064"/>
    </source>
</evidence>
<comment type="subunit">
    <text evidence="11">Associates with pre-60S ribosomal particles; released from the pre-60S particle very early in the cytoplasm.</text>
</comment>
<dbReference type="PROSITE" id="PS50157">
    <property type="entry name" value="ZINC_FINGER_C2H2_2"/>
    <property type="match status" value="1"/>
</dbReference>
<dbReference type="EMBL" id="OU963869">
    <property type="protein sequence ID" value="CAH0394146.1"/>
    <property type="molecule type" value="Genomic_DNA"/>
</dbReference>
<dbReference type="InterPro" id="IPR003604">
    <property type="entry name" value="Matrin/U1-like-C_Znf_C2H2"/>
</dbReference>
<dbReference type="FunFam" id="3.30.160.60:FF:000299">
    <property type="entry name" value="Zinc finger protein 593"/>
    <property type="match status" value="1"/>
</dbReference>
<gene>
    <name evidence="16" type="ORF">BEMITA_LOCUS12476</name>
</gene>
<evidence type="ECO:0000256" key="8">
    <source>
        <dbReference type="ARBA" id="ARBA00023242"/>
    </source>
</evidence>
<accession>A0A9P0ALV8</accession>
<dbReference type="PANTHER" id="PTHR46095">
    <property type="entry name" value="ZINC FINGER PROTEIN 593"/>
    <property type="match status" value="1"/>
</dbReference>
<evidence type="ECO:0000256" key="13">
    <source>
        <dbReference type="PROSITE-ProRule" id="PRU00042"/>
    </source>
</evidence>
<dbReference type="PROSITE" id="PS00028">
    <property type="entry name" value="ZINC_FINGER_C2H2_1"/>
    <property type="match status" value="1"/>
</dbReference>
<evidence type="ECO:0000313" key="16">
    <source>
        <dbReference type="EMBL" id="CAH0394146.1"/>
    </source>
</evidence>
<feature type="region of interest" description="Disordered" evidence="14">
    <location>
        <begin position="1"/>
        <end position="30"/>
    </location>
</feature>
<dbReference type="InterPro" id="IPR036236">
    <property type="entry name" value="Znf_C2H2_sf"/>
</dbReference>
<proteinExistence type="inferred from homology"/>
<dbReference type="AlphaFoldDB" id="A0A9P0ALV8"/>
<dbReference type="InterPro" id="IPR051879">
    <property type="entry name" value="C2H2-ZF_Maturation_Protein"/>
</dbReference>
<feature type="compositionally biased region" description="Basic residues" evidence="14">
    <location>
        <begin position="1"/>
        <end position="11"/>
    </location>
</feature>